<dbReference type="AlphaFoldDB" id="A0A1S3G3E5"/>
<accession>A0A1S3G3E5</accession>
<dbReference type="KEGG" id="dord:105994401"/>
<name>A0A1S3G3E5_DIPOR</name>
<dbReference type="PANTHER" id="PTHR35679">
    <property type="entry name" value="RIKEN CDNA 4933402J07 GENE"/>
    <property type="match status" value="1"/>
</dbReference>
<gene>
    <name evidence="3" type="primary">LOC105994401</name>
</gene>
<feature type="compositionally biased region" description="Basic and acidic residues" evidence="1">
    <location>
        <begin position="1"/>
        <end position="15"/>
    </location>
</feature>
<evidence type="ECO:0000256" key="1">
    <source>
        <dbReference type="SAM" id="MobiDB-lite"/>
    </source>
</evidence>
<feature type="region of interest" description="Disordered" evidence="1">
    <location>
        <begin position="122"/>
        <end position="143"/>
    </location>
</feature>
<dbReference type="PANTHER" id="PTHR35679:SF1">
    <property type="entry name" value="RIKEN CDNA 4933402J07 GENE"/>
    <property type="match status" value="1"/>
</dbReference>
<keyword evidence="2" id="KW-1185">Reference proteome</keyword>
<evidence type="ECO:0000313" key="3">
    <source>
        <dbReference type="RefSeq" id="XP_012883338.1"/>
    </source>
</evidence>
<protein>
    <submittedName>
        <fullName evidence="3">Uncharacterized protein C16orf78 homolog</fullName>
    </submittedName>
</protein>
<dbReference type="OrthoDB" id="10071349at2759"/>
<feature type="compositionally biased region" description="Basic and acidic residues" evidence="1">
    <location>
        <begin position="31"/>
        <end position="41"/>
    </location>
</feature>
<feature type="region of interest" description="Disordered" evidence="1">
    <location>
        <begin position="1"/>
        <end position="41"/>
    </location>
</feature>
<dbReference type="InParanoid" id="A0A1S3G3E5"/>
<reference evidence="3" key="1">
    <citation type="submission" date="2025-08" db="UniProtKB">
        <authorList>
            <consortium name="RefSeq"/>
        </authorList>
    </citation>
    <scope>IDENTIFICATION</scope>
    <source>
        <tissue evidence="3">Kidney</tissue>
    </source>
</reference>
<organism evidence="2 3">
    <name type="scientific">Dipodomys ordii</name>
    <name type="common">Ord's kangaroo rat</name>
    <dbReference type="NCBI Taxonomy" id="10020"/>
    <lineage>
        <taxon>Eukaryota</taxon>
        <taxon>Metazoa</taxon>
        <taxon>Chordata</taxon>
        <taxon>Craniata</taxon>
        <taxon>Vertebrata</taxon>
        <taxon>Euteleostomi</taxon>
        <taxon>Mammalia</taxon>
        <taxon>Eutheria</taxon>
        <taxon>Euarchontoglires</taxon>
        <taxon>Glires</taxon>
        <taxon>Rodentia</taxon>
        <taxon>Castorimorpha</taxon>
        <taxon>Heteromyidae</taxon>
        <taxon>Dipodomyinae</taxon>
        <taxon>Dipodomys</taxon>
    </lineage>
</organism>
<dbReference type="GeneID" id="105994401"/>
<dbReference type="InterPro" id="IPR029171">
    <property type="entry name" value="DUF4638"/>
</dbReference>
<proteinExistence type="predicted"/>
<evidence type="ECO:0000313" key="2">
    <source>
        <dbReference type="Proteomes" id="UP000081671"/>
    </source>
</evidence>
<sequence length="296" mass="34570">MQGAKAQEKVPRLSRDFTSQAPVDIKSMMPTERKSMWRTAEERRMSDLTRVLEWMERRWGKKKRSLQRQKANEEFFKVDKEDKKTKASQKKQGETQRVSFQGEQTLKMAVWVSFCNWVPSPTPYKDTRQKPTKRRESKYSKTLGVEPLGKQMNINLSKDGQRKSDLDIKDAIALESTQRPYRRQSSAVDPILQDGIFSGRRVNIMRDWATKTPDTTYERRLKSLMDKGTEPKIENVKMLKPEEVLSCRYLRLSKNNIRTLLKLCKDVGMDVDIHPHMVEAEIDAKKVFDTRPSIAL</sequence>
<dbReference type="RefSeq" id="XP_012883338.1">
    <property type="nucleotide sequence ID" value="XM_013027884.1"/>
</dbReference>
<feature type="region of interest" description="Disordered" evidence="1">
    <location>
        <begin position="77"/>
        <end position="97"/>
    </location>
</feature>
<dbReference type="Pfam" id="PF15472">
    <property type="entry name" value="DUF4638"/>
    <property type="match status" value="1"/>
</dbReference>
<dbReference type="Proteomes" id="UP000081671">
    <property type="component" value="Unplaced"/>
</dbReference>